<dbReference type="RefSeq" id="WP_191123782.1">
    <property type="nucleotide sequence ID" value="NZ_JACXWY010000003.1"/>
</dbReference>
<keyword evidence="1" id="KW-0472">Membrane</keyword>
<feature type="transmembrane region" description="Helical" evidence="1">
    <location>
        <begin position="114"/>
        <end position="132"/>
    </location>
</feature>
<protein>
    <submittedName>
        <fullName evidence="2">Uncharacterized protein</fullName>
    </submittedName>
</protein>
<dbReference type="AlphaFoldDB" id="A0A927E6W6"/>
<organism evidence="2 3">
    <name type="scientific">Bosea spartocytisi</name>
    <dbReference type="NCBI Taxonomy" id="2773451"/>
    <lineage>
        <taxon>Bacteria</taxon>
        <taxon>Pseudomonadati</taxon>
        <taxon>Pseudomonadota</taxon>
        <taxon>Alphaproteobacteria</taxon>
        <taxon>Hyphomicrobiales</taxon>
        <taxon>Boseaceae</taxon>
        <taxon>Bosea</taxon>
    </lineage>
</organism>
<evidence type="ECO:0000256" key="1">
    <source>
        <dbReference type="SAM" id="Phobius"/>
    </source>
</evidence>
<dbReference type="Proteomes" id="UP000619295">
    <property type="component" value="Unassembled WGS sequence"/>
</dbReference>
<name>A0A927E6W6_9HYPH</name>
<sequence length="143" mass="14596">MFGGLGSFIASEVSGTVKRNATVFGLFAFAALLLLCAGGYSLNALHIVLTERYGAVAASLWIAGGLAISALIAFGIALFVRNRPRPQRPIAATAAFAAAPLAAKMLTSRTGWRIAALAGIAVLGTVLGRQLFSGGDGEDTDDA</sequence>
<evidence type="ECO:0000313" key="2">
    <source>
        <dbReference type="EMBL" id="MBD3845468.1"/>
    </source>
</evidence>
<dbReference type="EMBL" id="JACXWY010000003">
    <property type="protein sequence ID" value="MBD3845468.1"/>
    <property type="molecule type" value="Genomic_DNA"/>
</dbReference>
<gene>
    <name evidence="2" type="ORF">IED13_07155</name>
</gene>
<comment type="caution">
    <text evidence="2">The sequence shown here is derived from an EMBL/GenBank/DDBJ whole genome shotgun (WGS) entry which is preliminary data.</text>
</comment>
<feature type="transmembrane region" description="Helical" evidence="1">
    <location>
        <begin position="21"/>
        <end position="40"/>
    </location>
</feature>
<proteinExistence type="predicted"/>
<accession>A0A927E6W6</accession>
<keyword evidence="1" id="KW-0812">Transmembrane</keyword>
<evidence type="ECO:0000313" key="3">
    <source>
        <dbReference type="Proteomes" id="UP000619295"/>
    </source>
</evidence>
<feature type="transmembrane region" description="Helical" evidence="1">
    <location>
        <begin position="60"/>
        <end position="80"/>
    </location>
</feature>
<keyword evidence="3" id="KW-1185">Reference proteome</keyword>
<keyword evidence="1" id="KW-1133">Transmembrane helix</keyword>
<reference evidence="2" key="1">
    <citation type="submission" date="2020-09" db="EMBL/GenBank/DDBJ databases">
        <title>Bosea spartocytisi sp. nov. a root nodule endophyte of Spartocytisus supranubius in the high mountain ecosystem fo the Teide National Park (Canary Islands, Spain).</title>
        <authorList>
            <person name="Pulido-Suarez L."/>
            <person name="Peix A."/>
            <person name="Igual J.M."/>
            <person name="Socas-Perez N."/>
            <person name="Velazquez E."/>
            <person name="Flores-Felix J.D."/>
            <person name="Leon-Barrios M."/>
        </authorList>
    </citation>
    <scope>NUCLEOTIDE SEQUENCE</scope>
    <source>
        <strain evidence="2">SSUT16</strain>
    </source>
</reference>